<dbReference type="EMBL" id="LHXO01000023">
    <property type="protein sequence ID" value="KXA95173.1"/>
    <property type="molecule type" value="Genomic_DNA"/>
</dbReference>
<evidence type="ECO:0000313" key="2">
    <source>
        <dbReference type="Proteomes" id="UP000070284"/>
    </source>
</evidence>
<gene>
    <name evidence="1" type="ORF">AKJ65_02335</name>
</gene>
<dbReference type="AlphaFoldDB" id="A0A133ULU8"/>
<keyword evidence="2" id="KW-1185">Reference proteome</keyword>
<proteinExistence type="predicted"/>
<comment type="caution">
    <text evidence="1">The sequence shown here is derived from an EMBL/GenBank/DDBJ whole genome shotgun (WGS) entry which is preliminary data.</text>
</comment>
<reference evidence="1 2" key="1">
    <citation type="journal article" date="2016" name="Sci. Rep.">
        <title>Metabolic traits of an uncultured archaeal lineage -MSBL1- from brine pools of the Red Sea.</title>
        <authorList>
            <person name="Mwirichia R."/>
            <person name="Alam I."/>
            <person name="Rashid M."/>
            <person name="Vinu M."/>
            <person name="Ba-Alawi W."/>
            <person name="Anthony Kamau A."/>
            <person name="Kamanda Ngugi D."/>
            <person name="Goker M."/>
            <person name="Klenk H.P."/>
            <person name="Bajic V."/>
            <person name="Stingl U."/>
        </authorList>
    </citation>
    <scope>NUCLEOTIDE SEQUENCE [LARGE SCALE GENOMIC DNA]</scope>
    <source>
        <strain evidence="1">SCGC-AAA259E19</strain>
    </source>
</reference>
<dbReference type="Proteomes" id="UP000070284">
    <property type="component" value="Unassembled WGS sequence"/>
</dbReference>
<sequence>MAIGVDTAMPDKIVKRVIENILGEAGQDMPTEDDDEFVETVDRIAFLIGYRTIELCWMTWLVQSE</sequence>
<name>A0A133ULU8_9EURY</name>
<accession>A0A133ULU8</accession>
<evidence type="ECO:0000313" key="1">
    <source>
        <dbReference type="EMBL" id="KXA95173.1"/>
    </source>
</evidence>
<protein>
    <submittedName>
        <fullName evidence="1">Uncharacterized protein</fullName>
    </submittedName>
</protein>
<organism evidence="1 2">
    <name type="scientific">candidate division MSBL1 archaeon SCGC-AAA259E19</name>
    <dbReference type="NCBI Taxonomy" id="1698264"/>
    <lineage>
        <taxon>Archaea</taxon>
        <taxon>Methanobacteriati</taxon>
        <taxon>Methanobacteriota</taxon>
        <taxon>candidate division MSBL1</taxon>
    </lineage>
</organism>